<dbReference type="SMART" id="SM00822">
    <property type="entry name" value="PKS_KR"/>
    <property type="match status" value="1"/>
</dbReference>
<feature type="domain" description="Ketoreductase" evidence="3">
    <location>
        <begin position="622"/>
        <end position="811"/>
    </location>
</feature>
<sequence>MYSQQLPDQRPIRVGGASGGFTDRVAAISRLAKDRHVDAIVGDWLSENIMTGYGAGKAQQDPSIASLPLEERRKTAMYASTFLQCLEPAIPHLAQHGAKLVVNAGASDTELLARVVADMVREAGFGLKVAWVEGDDVTEPFKKLLSDGHVFKSLTDGRTLSDWGHQPICAQAYLGSFGIAEALRNKADIVICGRRVVSDAAPTIGLAAWWHNWNADNYDELAGALMAGHLIECSAFVTGGYYSRFKVLMEANKHLGLGFPIAEVASNGECIITKEEKTNGLVNIETVTSQLVYEISGPLYFNSDVVADLRDIDMKQVGEDAVHVSGVKGLPPPPTTRVGVTAHGGYQAEWHFYLVGLDIEEKCRWMEEQARHAIGEELIQQFTMLKFHVHGTSPSNPVNQEIATVDFRIFAQGPRAELFDGSKPDGFARKLYETVLQSCPGVSRPNDLRQSAPKSYFEYFVSLMPQSACNHRVHLLFGDKTIIPIPLPSITREYGLQESDDTMNPRALDTFGPTVEAPLGWVALSRSGDKASDANVGLFVSDDEQWEWLRAFLSVKKIKELLGAHEYSGGRIDRFEIPNVRVVHFLLKNHLDRGYNSGSKLDTLAKNLGDYSMSSTAQLSGKVIALTGAASGIGLATAKLLASRGAKLSIADVSKEGLAKAQKDIESEFNAQVLAYPLDVRQYDRVEAWISETVQRFGQLDGAANLAGVVPKSIGGEHGLLQNQDLEEWDFILGVNTTGLMHCLKAQLQKIADNGSIVNASSIAGLMGREKNGAYCASKHAVLGLTRSAAKDVGQRGVRVNAICPGRIDTPMLRAATKAAEAAGTGSAFEKETMNDVALRRNGRPEEVATLIAFLLSDDASYMTGNAVSVDGGWNC</sequence>
<dbReference type="Gene3D" id="3.40.50.720">
    <property type="entry name" value="NAD(P)-binding Rossmann-like Domain"/>
    <property type="match status" value="1"/>
</dbReference>
<protein>
    <recommendedName>
        <fullName evidence="3">Ketoreductase domain-containing protein</fullName>
    </recommendedName>
</protein>
<dbReference type="OrthoDB" id="10265871at2759"/>
<dbReference type="PANTHER" id="PTHR47585">
    <property type="match status" value="1"/>
</dbReference>
<comment type="caution">
    <text evidence="4">The sequence shown here is derived from an EMBL/GenBank/DDBJ whole genome shotgun (WGS) entry which is preliminary data.</text>
</comment>
<dbReference type="InterPro" id="IPR002347">
    <property type="entry name" value="SDR_fam"/>
</dbReference>
<reference evidence="4" key="2">
    <citation type="submission" date="2020-05" db="EMBL/GenBank/DDBJ databases">
        <authorList>
            <person name="Kim H.-S."/>
            <person name="Proctor R.H."/>
            <person name="Brown D.W."/>
        </authorList>
    </citation>
    <scope>NUCLEOTIDE SEQUENCE</scope>
    <source>
        <strain evidence="4">NRRL 22465</strain>
    </source>
</reference>
<evidence type="ECO:0000313" key="5">
    <source>
        <dbReference type="Proteomes" id="UP000635477"/>
    </source>
</evidence>
<dbReference type="InterPro" id="IPR020904">
    <property type="entry name" value="Sc_DH/Rdtase_CS"/>
</dbReference>
<dbReference type="PRINTS" id="PR00080">
    <property type="entry name" value="SDRFAMILY"/>
</dbReference>
<dbReference type="FunFam" id="3.40.50.720:FF:000084">
    <property type="entry name" value="Short-chain dehydrogenase reductase"/>
    <property type="match status" value="1"/>
</dbReference>
<dbReference type="PRINTS" id="PR00081">
    <property type="entry name" value="GDHRDH"/>
</dbReference>
<keyword evidence="2" id="KW-0560">Oxidoreductase</keyword>
<evidence type="ECO:0000256" key="2">
    <source>
        <dbReference type="ARBA" id="ARBA00023002"/>
    </source>
</evidence>
<dbReference type="InterPro" id="IPR056362">
    <property type="entry name" value="AtuA-like_ferredoxin_dom"/>
</dbReference>
<reference evidence="4" key="1">
    <citation type="journal article" date="2020" name="BMC Genomics">
        <title>Correction to: Identification and distribution of gene clusters required for synthesis of sphingolipid metabolism inhibitors in diverse species of the filamentous fungus Fusarium.</title>
        <authorList>
            <person name="Kim H.S."/>
            <person name="Lohmar J.M."/>
            <person name="Busman M."/>
            <person name="Brown D.W."/>
            <person name="Naumann T.A."/>
            <person name="Divon H.H."/>
            <person name="Lysoe E."/>
            <person name="Uhlig S."/>
            <person name="Proctor R.H."/>
        </authorList>
    </citation>
    <scope>NUCLEOTIDE SEQUENCE</scope>
    <source>
        <strain evidence="4">NRRL 22465</strain>
    </source>
</reference>
<dbReference type="InterPro" id="IPR036291">
    <property type="entry name" value="NAD(P)-bd_dom_sf"/>
</dbReference>
<name>A0A8H4XNJ8_9HYPO</name>
<dbReference type="InterPro" id="IPR010839">
    <property type="entry name" value="AtuA_N"/>
</dbReference>
<dbReference type="PROSITE" id="PS00061">
    <property type="entry name" value="ADH_SHORT"/>
    <property type="match status" value="1"/>
</dbReference>
<evidence type="ECO:0000256" key="1">
    <source>
        <dbReference type="ARBA" id="ARBA00022857"/>
    </source>
</evidence>
<dbReference type="GO" id="GO:0016491">
    <property type="term" value="F:oxidoreductase activity"/>
    <property type="evidence" value="ECO:0007669"/>
    <property type="project" value="UniProtKB-KW"/>
</dbReference>
<evidence type="ECO:0000259" key="3">
    <source>
        <dbReference type="SMART" id="SM00822"/>
    </source>
</evidence>
<dbReference type="Pfam" id="PF07287">
    <property type="entry name" value="AtuA"/>
    <property type="match status" value="1"/>
</dbReference>
<dbReference type="AlphaFoldDB" id="A0A8H4XNJ8"/>
<dbReference type="Pfam" id="PF13561">
    <property type="entry name" value="adh_short_C2"/>
    <property type="match status" value="1"/>
</dbReference>
<gene>
    <name evidence="4" type="ORF">FZEAL_1605</name>
</gene>
<dbReference type="EMBL" id="JABEYC010000095">
    <property type="protein sequence ID" value="KAF4982855.1"/>
    <property type="molecule type" value="Genomic_DNA"/>
</dbReference>
<dbReference type="SUPFAM" id="SSF51735">
    <property type="entry name" value="NAD(P)-binding Rossmann-fold domains"/>
    <property type="match status" value="1"/>
</dbReference>
<evidence type="ECO:0000313" key="4">
    <source>
        <dbReference type="EMBL" id="KAF4982855.1"/>
    </source>
</evidence>
<keyword evidence="5" id="KW-1185">Reference proteome</keyword>
<dbReference type="InterPro" id="IPR057326">
    <property type="entry name" value="KR_dom"/>
</dbReference>
<dbReference type="Proteomes" id="UP000635477">
    <property type="component" value="Unassembled WGS sequence"/>
</dbReference>
<organism evidence="4 5">
    <name type="scientific">Fusarium zealandicum</name>
    <dbReference type="NCBI Taxonomy" id="1053134"/>
    <lineage>
        <taxon>Eukaryota</taxon>
        <taxon>Fungi</taxon>
        <taxon>Dikarya</taxon>
        <taxon>Ascomycota</taxon>
        <taxon>Pezizomycotina</taxon>
        <taxon>Sordariomycetes</taxon>
        <taxon>Hypocreomycetidae</taxon>
        <taxon>Hypocreales</taxon>
        <taxon>Nectriaceae</taxon>
        <taxon>Fusarium</taxon>
        <taxon>Fusarium staphyleae species complex</taxon>
    </lineage>
</organism>
<dbReference type="Pfam" id="PF23544">
    <property type="entry name" value="AtuA_ferredoxin"/>
    <property type="match status" value="1"/>
</dbReference>
<accession>A0A8H4XNJ8</accession>
<proteinExistence type="predicted"/>
<keyword evidence="1" id="KW-0521">NADP</keyword>
<dbReference type="CDD" id="cd05233">
    <property type="entry name" value="SDR_c"/>
    <property type="match status" value="1"/>
</dbReference>
<dbReference type="PANTHER" id="PTHR47585:SF2">
    <property type="entry name" value="DUF1446 DOMAIN PROTEIN (AFU_ORTHOLOGUE AFUA_6G11420)"/>
    <property type="match status" value="1"/>
</dbReference>